<dbReference type="CDD" id="cd20405">
    <property type="entry name" value="Tudor_Agenet_AtDUF_rpt1_3"/>
    <property type="match status" value="1"/>
</dbReference>
<dbReference type="Gene3D" id="3.40.630.30">
    <property type="match status" value="1"/>
</dbReference>
<evidence type="ECO:0000313" key="21">
    <source>
        <dbReference type="Proteomes" id="UP001341840"/>
    </source>
</evidence>
<dbReference type="InterPro" id="IPR019787">
    <property type="entry name" value="Znf_PHD-finger"/>
</dbReference>
<dbReference type="Proteomes" id="UP001341840">
    <property type="component" value="Unassembled WGS sequence"/>
</dbReference>
<dbReference type="InterPro" id="IPR032308">
    <property type="entry name" value="TDBD"/>
</dbReference>
<dbReference type="SUPFAM" id="SSF57903">
    <property type="entry name" value="FYVE/PHD zinc finger"/>
    <property type="match status" value="1"/>
</dbReference>
<comment type="caution">
    <text evidence="20">The sequence shown here is derived from an EMBL/GenBank/DDBJ whole genome shotgun (WGS) entry which is preliminary data.</text>
</comment>
<comment type="subcellular location">
    <subcellularLocation>
        <location evidence="1">Nucleus</location>
    </subcellularLocation>
    <subcellularLocation>
        <location evidence="2">Peroxisome membrane</location>
        <topology evidence="2">Multi-pass membrane protein</topology>
    </subcellularLocation>
</comment>
<dbReference type="PROSITE" id="PS50016">
    <property type="entry name" value="ZF_PHD_2"/>
    <property type="match status" value="1"/>
</dbReference>
<dbReference type="SUPFAM" id="SSF57850">
    <property type="entry name" value="RING/U-box"/>
    <property type="match status" value="1"/>
</dbReference>
<dbReference type="InterPro" id="IPR056511">
    <property type="entry name" value="IDM1_C"/>
</dbReference>
<feature type="compositionally biased region" description="Low complexity" evidence="16">
    <location>
        <begin position="1343"/>
        <end position="1356"/>
    </location>
</feature>
<dbReference type="Pfam" id="PF13639">
    <property type="entry name" value="zf-RING_2"/>
    <property type="match status" value="1"/>
</dbReference>
<keyword evidence="5" id="KW-0813">Transport</keyword>
<dbReference type="InterPro" id="IPR016181">
    <property type="entry name" value="Acyl_CoA_acyltransferase"/>
</dbReference>
<dbReference type="InterPro" id="IPR059153">
    <property type="entry name" value="NSD_PHD-1st"/>
</dbReference>
<sequence>MAVDVVKCNAIRKRKRASMKRKLLVNDRVEVRSVEDGFMGSWHPGTVIHSGKQKRHVRYDNVLEDDGSNYVVDVVAVSPVVDGVGVSYSKVERGYIRPVPPLFEFGGWDLPFGLCVDVSYQEAWWEGVVFDHSNGMDERRVFFPDLGDEMKIGIHHLRITHDWDEFADDWRPRGKWVFLELIEECEKLSYVAVSVKQIWYDVRVRKEFDSLIRDWTCDEKKLWRDLVMEVAGDYYALTLQDLLPALNLEMDFSEETQRIELVEPTANAFGSCTRTTDALEEKGDSADLMDCDKNSGSIDHIQKENNIDTLIAGASNEQNIAELNMNVPKEEDVMSREPISPIQQIFPKDQKKTSSRRRAPSSVLWKPLVLSEVEFCPEVIQQYTLGCESKKVRELLKTKVRNHLAYIGWTIEVTEDKLPGRYRYRYKPPGEQGPKVYTSIAKACRYIKQNDPVVSQNDISKEKGDSADLMDCDKKSRSIDHIQKENNIDTSIAGASNEQNMAELNTNVPEEEDAMSREPISPLQQIFPEDQKKSSSRGPVLWKPLVLSEVEFCPEIIQQYTVGCESKTVRELLKTKVRKHLAYIGWTIEVTEDRYFPGRYRYRYKPPGEQGPKVYTSIAKACRYIKQNDSVVSQNDLGRMHDMVDSSILNLLSDQSRRNQVDDAYSSAEVAVEPEFCPEAVVKYYLHALENHHADKRKWKLKAKQHLLAEGWVLDYPTQKRRRTLYHSPKNQTLGTLQGACRLYIKESIPKWTISGIRPLNLSVGNEESVHRDDLLHCVSQLLQREPELHDGLPVSTSNRNRSKNHPCSRNSKNSSRKRQGNRVPTRVLRSSKRVQKVLAPGLVHQKPQNIFSWLIDNNILSTRCKVYCRGKRGKSSIEAEGRISREGIKCCCCQEIYSLCGFANHADASRNHRPSASIFLKDGRSLLDCLIQVMQDKRKEEKMKKESNYLCQGENDNICSVCQYGGELVLCDQCPSAFHMSCLGLADLPDGDWFCPSCRCGICSQSKIKGDEDGHFLNCIQCERKYHLGCLKNRTVDELRHMEKWFCGNKCEQIHTSLHKLLGKPISVDANNLTWTLVKSVDSENCEVNSAKDEYLAENYSKLNIALSVMHECFEPLQNPSSSRDLMEDVIFSRWSELNRTNFQGFYTVILERNEELISVATFRVYGEKVAEVPLVGTRFQYRRLGMCRILMNELEKMLSQLGVERLVLPAVPGVLDTWTNSFGFDPMTEFQRSQFLDYTFLDFQGTTMCQKLLRKESPSPDSVITRDIQPASSSVKCKIDFEKFSSGSDEVYRAEDTDEMFTPPCRHPLIRRNRRRLPAGKEGKEQLFMGWEHIGRNGSDEAGTSGTTPTTSEPRFPLAAQPEMMRAAEKDEQYASFVYEACRDAFRHLFGTRVAVAYQNETKLLGQMLYYVLTTGSGQQTLGEEYCDITQVAGPYGLPPTPARRTLFIVYQTAIPYIADRISSRIASRGIALADSEFAESYGESVIRSSSSQDSAASPSTSGQHSTTLSRLKQKLSGFWLHVVQRWPVMLPFVRDLIQLVLRANLMLFYFEGLYYHISKRAAGIRYVFIGKSSNQRPRYQILGVFLLIQLCVIAAERLRRRNLSSIAGSVHQASFATQQRSAGHGLPVLNEEGNLASLDTDEGSWVFDSSSSEYGTSKCTLCLSNRQHPTATSCGHVFCWNCITEWCNEKPECPLCRTPITHSSLVCVYHSDF</sequence>
<dbReference type="Pfam" id="PF23011">
    <property type="entry name" value="PHD-1st_NSD"/>
    <property type="match status" value="1"/>
</dbReference>
<dbReference type="CDD" id="cd16527">
    <property type="entry name" value="RING-HC_PEX10"/>
    <property type="match status" value="1"/>
</dbReference>
<dbReference type="SMART" id="SM00743">
    <property type="entry name" value="Agenet"/>
    <property type="match status" value="2"/>
</dbReference>
<dbReference type="Gene3D" id="3.30.40.10">
    <property type="entry name" value="Zinc/RING finger domain, C3HC4 (zinc finger)"/>
    <property type="match status" value="3"/>
</dbReference>
<dbReference type="Pfam" id="PF22970">
    <property type="entry name" value="DUF7028"/>
    <property type="match status" value="3"/>
</dbReference>
<keyword evidence="11" id="KW-1133">Transmembrane helix</keyword>
<reference evidence="20 21" key="1">
    <citation type="journal article" date="2023" name="Plants (Basel)">
        <title>Bridging the Gap: Combining Genomics and Transcriptomics Approaches to Understand Stylosanthes scabra, an Orphan Legume from the Brazilian Caatinga.</title>
        <authorList>
            <person name="Ferreira-Neto J.R.C."/>
            <person name="da Silva M.D."/>
            <person name="Binneck E."/>
            <person name="de Melo N.F."/>
            <person name="da Silva R.H."/>
            <person name="de Melo A.L.T.M."/>
            <person name="Pandolfi V."/>
            <person name="Bustamante F.O."/>
            <person name="Brasileiro-Vidal A.C."/>
            <person name="Benko-Iseppon A.M."/>
        </authorList>
    </citation>
    <scope>NUCLEOTIDE SEQUENCE [LARGE SCALE GENOMIC DNA]</scope>
    <source>
        <tissue evidence="20">Leaves</tissue>
    </source>
</reference>
<evidence type="ECO:0000256" key="12">
    <source>
        <dbReference type="ARBA" id="ARBA00023136"/>
    </source>
</evidence>
<evidence type="ECO:0000256" key="9">
    <source>
        <dbReference type="ARBA" id="ARBA00022833"/>
    </source>
</evidence>
<dbReference type="InterPro" id="IPR006845">
    <property type="entry name" value="Pex_N"/>
</dbReference>
<dbReference type="PANTHER" id="PTHR46309">
    <property type="entry name" value="PHD FINGER PROTEIN 12"/>
    <property type="match status" value="1"/>
</dbReference>
<dbReference type="PROSITE" id="PS00518">
    <property type="entry name" value="ZF_RING_1"/>
    <property type="match status" value="1"/>
</dbReference>
<keyword evidence="14" id="KW-0539">Nucleus</keyword>
<keyword evidence="13" id="KW-0576">Peroxisome</keyword>
<dbReference type="InterPro" id="IPR011011">
    <property type="entry name" value="Znf_FYVE_PHD"/>
</dbReference>
<dbReference type="SMART" id="SM00249">
    <property type="entry name" value="PHD"/>
    <property type="match status" value="2"/>
</dbReference>
<dbReference type="Pfam" id="PF05641">
    <property type="entry name" value="Agenet"/>
    <property type="match status" value="1"/>
</dbReference>
<keyword evidence="7" id="KW-0479">Metal-binding</keyword>
<name>A0ABU6Y5P7_9FABA</name>
<dbReference type="SUPFAM" id="SSF55729">
    <property type="entry name" value="Acyl-CoA N-acyltransferases (Nat)"/>
    <property type="match status" value="1"/>
</dbReference>
<evidence type="ECO:0000256" key="7">
    <source>
        <dbReference type="ARBA" id="ARBA00022723"/>
    </source>
</evidence>
<evidence type="ECO:0000256" key="1">
    <source>
        <dbReference type="ARBA" id="ARBA00004123"/>
    </source>
</evidence>
<feature type="domain" description="N-acetyltransferase" evidence="19">
    <location>
        <begin position="1094"/>
        <end position="1255"/>
    </location>
</feature>
<dbReference type="InterPro" id="IPR054292">
    <property type="entry name" value="DUF7028"/>
</dbReference>
<evidence type="ECO:0000256" key="16">
    <source>
        <dbReference type="SAM" id="MobiDB-lite"/>
    </source>
</evidence>
<evidence type="ECO:0000256" key="3">
    <source>
        <dbReference type="ARBA" id="ARBA00004906"/>
    </source>
</evidence>
<evidence type="ECO:0000256" key="6">
    <source>
        <dbReference type="ARBA" id="ARBA00022692"/>
    </source>
</evidence>
<feature type="region of interest" description="Disordered" evidence="16">
    <location>
        <begin position="1337"/>
        <end position="1357"/>
    </location>
</feature>
<evidence type="ECO:0000259" key="19">
    <source>
        <dbReference type="PROSITE" id="PS51186"/>
    </source>
</evidence>
<keyword evidence="6" id="KW-0812">Transmembrane</keyword>
<feature type="domain" description="PHD-type" evidence="17">
    <location>
        <begin position="957"/>
        <end position="1002"/>
    </location>
</feature>
<evidence type="ECO:0000256" key="8">
    <source>
        <dbReference type="ARBA" id="ARBA00022771"/>
    </source>
</evidence>
<evidence type="ECO:0000256" key="14">
    <source>
        <dbReference type="ARBA" id="ARBA00023242"/>
    </source>
</evidence>
<evidence type="ECO:0000256" key="5">
    <source>
        <dbReference type="ARBA" id="ARBA00022448"/>
    </source>
</evidence>
<dbReference type="InterPro" id="IPR013083">
    <property type="entry name" value="Znf_RING/FYVE/PHD"/>
</dbReference>
<evidence type="ECO:0000259" key="18">
    <source>
        <dbReference type="PROSITE" id="PS50089"/>
    </source>
</evidence>
<dbReference type="CDD" id="cd04301">
    <property type="entry name" value="NAT_SF"/>
    <property type="match status" value="1"/>
</dbReference>
<accession>A0ABU6Y5P7</accession>
<evidence type="ECO:0000256" key="15">
    <source>
        <dbReference type="PROSITE-ProRule" id="PRU00175"/>
    </source>
</evidence>
<dbReference type="InterPro" id="IPR000182">
    <property type="entry name" value="GNAT_dom"/>
</dbReference>
<evidence type="ECO:0000256" key="10">
    <source>
        <dbReference type="ARBA" id="ARBA00022927"/>
    </source>
</evidence>
<dbReference type="InterPro" id="IPR017907">
    <property type="entry name" value="Znf_RING_CS"/>
</dbReference>
<organism evidence="20 21">
    <name type="scientific">Stylosanthes scabra</name>
    <dbReference type="NCBI Taxonomy" id="79078"/>
    <lineage>
        <taxon>Eukaryota</taxon>
        <taxon>Viridiplantae</taxon>
        <taxon>Streptophyta</taxon>
        <taxon>Embryophyta</taxon>
        <taxon>Tracheophyta</taxon>
        <taxon>Spermatophyta</taxon>
        <taxon>Magnoliopsida</taxon>
        <taxon>eudicotyledons</taxon>
        <taxon>Gunneridae</taxon>
        <taxon>Pentapetalae</taxon>
        <taxon>rosids</taxon>
        <taxon>fabids</taxon>
        <taxon>Fabales</taxon>
        <taxon>Fabaceae</taxon>
        <taxon>Papilionoideae</taxon>
        <taxon>50 kb inversion clade</taxon>
        <taxon>dalbergioids sensu lato</taxon>
        <taxon>Dalbergieae</taxon>
        <taxon>Pterocarpus clade</taxon>
        <taxon>Stylosanthes</taxon>
    </lineage>
</organism>
<comment type="similarity">
    <text evidence="4">Belongs to the pex2/pex10/pex12 family.</text>
</comment>
<feature type="region of interest" description="Disordered" evidence="16">
    <location>
        <begin position="789"/>
        <end position="828"/>
    </location>
</feature>
<keyword evidence="21" id="KW-1185">Reference proteome</keyword>
<dbReference type="InterPro" id="IPR001965">
    <property type="entry name" value="Znf_PHD"/>
</dbReference>
<evidence type="ECO:0000313" key="20">
    <source>
        <dbReference type="EMBL" id="MED6205767.1"/>
    </source>
</evidence>
<keyword evidence="12" id="KW-0472">Membrane</keyword>
<dbReference type="InterPro" id="IPR001841">
    <property type="entry name" value="Znf_RING"/>
</dbReference>
<dbReference type="Pfam" id="PF04757">
    <property type="entry name" value="Pex2_Pex12"/>
    <property type="match status" value="1"/>
</dbReference>
<gene>
    <name evidence="20" type="ORF">PIB30_020898</name>
</gene>
<dbReference type="PANTHER" id="PTHR46309:SF10">
    <property type="entry name" value="PHD ZINC FINGER PROTEIN"/>
    <property type="match status" value="1"/>
</dbReference>
<dbReference type="InterPro" id="IPR008395">
    <property type="entry name" value="Agenet-like_dom"/>
</dbReference>
<keyword evidence="8 15" id="KW-0863">Zinc-finger</keyword>
<dbReference type="CDD" id="cd15532">
    <property type="entry name" value="PHD2_CHD_II"/>
    <property type="match status" value="1"/>
</dbReference>
<protein>
    <submittedName>
        <fullName evidence="20">Uncharacterized protein</fullName>
    </submittedName>
</protein>
<dbReference type="InterPro" id="IPR042163">
    <property type="entry name" value="PHF12"/>
</dbReference>
<dbReference type="Pfam" id="PF23209">
    <property type="entry name" value="IDM1_C"/>
    <property type="match status" value="1"/>
</dbReference>
<dbReference type="SMART" id="SM00184">
    <property type="entry name" value="RING"/>
    <property type="match status" value="3"/>
</dbReference>
<dbReference type="Pfam" id="PF16135">
    <property type="entry name" value="TDBD"/>
    <property type="match status" value="1"/>
</dbReference>
<dbReference type="PROSITE" id="PS51186">
    <property type="entry name" value="GNAT"/>
    <property type="match status" value="1"/>
</dbReference>
<dbReference type="EMBL" id="JASCZI010241723">
    <property type="protein sequence ID" value="MED6205767.1"/>
    <property type="molecule type" value="Genomic_DNA"/>
</dbReference>
<feature type="domain" description="RING-type" evidence="18">
    <location>
        <begin position="1662"/>
        <end position="1700"/>
    </location>
</feature>
<evidence type="ECO:0000256" key="4">
    <source>
        <dbReference type="ARBA" id="ARBA00008704"/>
    </source>
</evidence>
<comment type="pathway">
    <text evidence="3">Protein modification; protein ubiquitination.</text>
</comment>
<dbReference type="InterPro" id="IPR014002">
    <property type="entry name" value="Agenet_dom_plant"/>
</dbReference>
<evidence type="ECO:0000256" key="2">
    <source>
        <dbReference type="ARBA" id="ARBA00004585"/>
    </source>
</evidence>
<evidence type="ECO:0000259" key="17">
    <source>
        <dbReference type="PROSITE" id="PS50016"/>
    </source>
</evidence>
<proteinExistence type="inferred from homology"/>
<keyword evidence="10" id="KW-0653">Protein transport</keyword>
<evidence type="ECO:0000256" key="13">
    <source>
        <dbReference type="ARBA" id="ARBA00023140"/>
    </source>
</evidence>
<dbReference type="PROSITE" id="PS50089">
    <property type="entry name" value="ZF_RING_2"/>
    <property type="match status" value="1"/>
</dbReference>
<evidence type="ECO:0000256" key="11">
    <source>
        <dbReference type="ARBA" id="ARBA00022989"/>
    </source>
</evidence>
<keyword evidence="9" id="KW-0862">Zinc</keyword>